<sequence>MAGKDSTCWYAEAFKAAVKTLSSNGDEIAQQLRVAKDTPPYAVDISTFRGPAAAAFDGAIYSPVVATRRRDIKCVAVGCRSSQRRCHHTVLVLQLDRLALGHAGDGYPSDATSEDEDGPVEQDADEDGGLDDDELVAIAKQRQKRNLVSCVDEDRQGLMWARSSEWAAVELPSSATFSPSTSADDGHMEPPAKPPTVVHRMAELGLAYDPSVVLHEKSCSVCGAKRPDSTKLDECSGLLYCYGNGVEPLPVTIGSWVCPKQHVVEYDGGEDGMFSLRKPGDMGRVLVFTRSFCDALLSFIYNSRSSYSAATNFLASLRSGFGLRRQLVILLGRCFVATLQPIPELFVCPICGSNPDYIVIDGQALGFRLRDGIRVTRPALHLPSMNLNIDDYAVIREPSVRAAIRKVVRTGDRLNKTDAEALGKLHAVLTSVRPRAQRAATIENWRLKRHAGALFFRFFFWTNEDDLVGPHPRAPGGRRRGQQDGSSGAAAAVHGSDTATAADDATVGVLGDAPAATTVAVPWYERAGTCHPRFDTFQAEGTEWATLRPFILAMLGDPVVNLFAGQPREPLRDLAQELCKQNGGDWRMKSTAANAVGIVANFFARIGPLLCNEPALCNTIGALLLFAVEVDKSVDDDFQTAAKKASDAGQSETLDFCKRWLGVTTPKEYDKFAAEHPAFKNKALDSSYATFEFFGFLKRVRPAIFTPRAKTRKRAASHAGGGGRRKGSQAVQEDAGDRCAKSFPKHSQLTAGVFNIVCPHVVTMGFRVMFQAESVADALSLVLERFPSLPRVVFYDVACKMDRNGMQRVRSILSHHGVRFCLDRAHAKGHTCSCVYNPDESLSVTNCVSTQAAEVQHSVSVKFRGHLTYMSPTSFMAHRIAQLSFMNLTASFKASDEAKKAENDGVRLNAYYYEVRGAKCLRSECTCPASVPRATGRDRLEVGGSVESAASPEGVDGGGRGSFMATDGSTLADGEASEA</sequence>
<dbReference type="Proteomes" id="UP000218209">
    <property type="component" value="Unassembled WGS sequence"/>
</dbReference>
<gene>
    <name evidence="2" type="ORF">BU14_0068s0040</name>
</gene>
<protein>
    <recommendedName>
        <fullName evidence="4">HMG domain-containing protein</fullName>
    </recommendedName>
</protein>
<dbReference type="PANTHER" id="PTHR34305:SF1">
    <property type="entry name" value="SWIM-TYPE DOMAIN-CONTAINING PROTEIN"/>
    <property type="match status" value="1"/>
</dbReference>
<evidence type="ECO:0000313" key="3">
    <source>
        <dbReference type="Proteomes" id="UP000218209"/>
    </source>
</evidence>
<dbReference type="AlphaFoldDB" id="A0A1X6PGQ5"/>
<dbReference type="PANTHER" id="PTHR34305">
    <property type="entry name" value="EXPRESSED PROTEIN"/>
    <property type="match status" value="1"/>
</dbReference>
<evidence type="ECO:0008006" key="4">
    <source>
        <dbReference type="Google" id="ProtNLM"/>
    </source>
</evidence>
<proteinExistence type="predicted"/>
<feature type="region of interest" description="Disordered" evidence="1">
    <location>
        <begin position="709"/>
        <end position="731"/>
    </location>
</feature>
<organism evidence="2 3">
    <name type="scientific">Porphyra umbilicalis</name>
    <name type="common">Purple laver</name>
    <name type="synonym">Red alga</name>
    <dbReference type="NCBI Taxonomy" id="2786"/>
    <lineage>
        <taxon>Eukaryota</taxon>
        <taxon>Rhodophyta</taxon>
        <taxon>Bangiophyceae</taxon>
        <taxon>Bangiales</taxon>
        <taxon>Bangiaceae</taxon>
        <taxon>Porphyra</taxon>
    </lineage>
</organism>
<evidence type="ECO:0000256" key="1">
    <source>
        <dbReference type="SAM" id="MobiDB-lite"/>
    </source>
</evidence>
<dbReference type="EMBL" id="KV918784">
    <property type="protein sequence ID" value="OSX79945.1"/>
    <property type="molecule type" value="Genomic_DNA"/>
</dbReference>
<feature type="region of interest" description="Disordered" evidence="1">
    <location>
        <begin position="104"/>
        <end position="130"/>
    </location>
</feature>
<accession>A0A1X6PGQ5</accession>
<name>A0A1X6PGQ5_PORUM</name>
<feature type="compositionally biased region" description="Low complexity" evidence="1">
    <location>
        <begin position="483"/>
        <end position="495"/>
    </location>
</feature>
<feature type="region of interest" description="Disordered" evidence="1">
    <location>
        <begin position="470"/>
        <end position="495"/>
    </location>
</feature>
<keyword evidence="3" id="KW-1185">Reference proteome</keyword>
<feature type="compositionally biased region" description="Acidic residues" evidence="1">
    <location>
        <begin position="112"/>
        <end position="130"/>
    </location>
</feature>
<dbReference type="Pfam" id="PF18758">
    <property type="entry name" value="KDZ"/>
    <property type="match status" value="1"/>
</dbReference>
<feature type="region of interest" description="Disordered" evidence="1">
    <location>
        <begin position="938"/>
        <end position="979"/>
    </location>
</feature>
<dbReference type="InterPro" id="IPR040521">
    <property type="entry name" value="KDZ"/>
</dbReference>
<dbReference type="OrthoDB" id="10071442at2759"/>
<evidence type="ECO:0000313" key="2">
    <source>
        <dbReference type="EMBL" id="OSX79945.1"/>
    </source>
</evidence>
<reference evidence="2 3" key="1">
    <citation type="submission" date="2017-03" db="EMBL/GenBank/DDBJ databases">
        <title>WGS assembly of Porphyra umbilicalis.</title>
        <authorList>
            <person name="Brawley S.H."/>
            <person name="Blouin N.A."/>
            <person name="Ficko-Blean E."/>
            <person name="Wheeler G.L."/>
            <person name="Lohr M."/>
            <person name="Goodson H.V."/>
            <person name="Jenkins J.W."/>
            <person name="Blaby-Haas C.E."/>
            <person name="Helliwell K.E."/>
            <person name="Chan C."/>
            <person name="Marriage T."/>
            <person name="Bhattacharya D."/>
            <person name="Klein A.S."/>
            <person name="Badis Y."/>
            <person name="Brodie J."/>
            <person name="Cao Y."/>
            <person name="Collen J."/>
            <person name="Dittami S.M."/>
            <person name="Gachon C.M."/>
            <person name="Green B.R."/>
            <person name="Karpowicz S."/>
            <person name="Kim J.W."/>
            <person name="Kudahl U."/>
            <person name="Lin S."/>
            <person name="Michel G."/>
            <person name="Mittag M."/>
            <person name="Olson B.J."/>
            <person name="Pangilinan J."/>
            <person name="Peng Y."/>
            <person name="Qiu H."/>
            <person name="Shu S."/>
            <person name="Singer J.T."/>
            <person name="Smith A.G."/>
            <person name="Sprecher B.N."/>
            <person name="Wagner V."/>
            <person name="Wang W."/>
            <person name="Wang Z.-Y."/>
            <person name="Yan J."/>
            <person name="Yarish C."/>
            <person name="Zoeuner-Riek S."/>
            <person name="Zhuang Y."/>
            <person name="Zou Y."/>
            <person name="Lindquist E.A."/>
            <person name="Grimwood J."/>
            <person name="Barry K."/>
            <person name="Rokhsar D.S."/>
            <person name="Schmutz J."/>
            <person name="Stiller J.W."/>
            <person name="Grossman A.R."/>
            <person name="Prochnik S.E."/>
        </authorList>
    </citation>
    <scope>NUCLEOTIDE SEQUENCE [LARGE SCALE GENOMIC DNA]</scope>
    <source>
        <strain evidence="2">4086291</strain>
    </source>
</reference>